<reference evidence="2" key="1">
    <citation type="submission" date="2018-05" db="EMBL/GenBank/DDBJ databases">
        <authorList>
            <person name="Lanie J.A."/>
            <person name="Ng W.-L."/>
            <person name="Kazmierczak K.M."/>
            <person name="Andrzejewski T.M."/>
            <person name="Davidsen T.M."/>
            <person name="Wayne K.J."/>
            <person name="Tettelin H."/>
            <person name="Glass J.I."/>
            <person name="Rusch D."/>
            <person name="Podicherti R."/>
            <person name="Tsui H.-C.T."/>
            <person name="Winkler M.E."/>
        </authorList>
    </citation>
    <scope>NUCLEOTIDE SEQUENCE</scope>
</reference>
<proteinExistence type="predicted"/>
<organism evidence="2">
    <name type="scientific">marine metagenome</name>
    <dbReference type="NCBI Taxonomy" id="408172"/>
    <lineage>
        <taxon>unclassified sequences</taxon>
        <taxon>metagenomes</taxon>
        <taxon>ecological metagenomes</taxon>
    </lineage>
</organism>
<dbReference type="SUPFAM" id="SSF51182">
    <property type="entry name" value="RmlC-like cupins"/>
    <property type="match status" value="1"/>
</dbReference>
<evidence type="ECO:0000313" key="2">
    <source>
        <dbReference type="EMBL" id="SUZ66447.1"/>
    </source>
</evidence>
<dbReference type="InterPro" id="IPR008579">
    <property type="entry name" value="UGlyAH_Cupin_dom"/>
</dbReference>
<dbReference type="AlphaFoldDB" id="A0A381PJW1"/>
<name>A0A381PJW1_9ZZZZ</name>
<dbReference type="InterPro" id="IPR014710">
    <property type="entry name" value="RmlC-like_jellyroll"/>
</dbReference>
<evidence type="ECO:0000259" key="1">
    <source>
        <dbReference type="Pfam" id="PF05899"/>
    </source>
</evidence>
<dbReference type="InterPro" id="IPR011051">
    <property type="entry name" value="RmlC_Cupin_sf"/>
</dbReference>
<protein>
    <recommendedName>
        <fullName evidence="1">(S)-ureidoglycine aminohydrolase cupin domain-containing protein</fullName>
    </recommendedName>
</protein>
<dbReference type="PANTHER" id="PTHR33271">
    <property type="entry name" value="OS04G0445200 PROTEIN"/>
    <property type="match status" value="1"/>
</dbReference>
<dbReference type="Gene3D" id="2.60.120.10">
    <property type="entry name" value="Jelly Rolls"/>
    <property type="match status" value="1"/>
</dbReference>
<dbReference type="CDD" id="cd02227">
    <property type="entry name" value="cupin_TM1112-like"/>
    <property type="match status" value="1"/>
</dbReference>
<sequence length="88" mass="9971">MKITIQKLTGEELESMGVFKWPIWSCEISEFPWSYPVQETCYLLEGQVKVTTDLETVTFGAGDFVVFPAGLSCTWKVLQAVKKHYSMG</sequence>
<feature type="domain" description="(S)-ureidoglycine aminohydrolase cupin" evidence="1">
    <location>
        <begin position="15"/>
        <end position="85"/>
    </location>
</feature>
<dbReference type="Pfam" id="PF05899">
    <property type="entry name" value="Cupin_3"/>
    <property type="match status" value="1"/>
</dbReference>
<gene>
    <name evidence="2" type="ORF">METZ01_LOCUS19301</name>
</gene>
<dbReference type="PANTHER" id="PTHR33271:SF22">
    <property type="entry name" value="OS04G0445200 PROTEIN"/>
    <property type="match status" value="1"/>
</dbReference>
<dbReference type="EMBL" id="UINC01000984">
    <property type="protein sequence ID" value="SUZ66447.1"/>
    <property type="molecule type" value="Genomic_DNA"/>
</dbReference>
<accession>A0A381PJW1</accession>